<proteinExistence type="inferred from homology"/>
<dbReference type="InterPro" id="IPR036852">
    <property type="entry name" value="Peptidase_S8/S53_dom_sf"/>
</dbReference>
<dbReference type="SUPFAM" id="SSF49785">
    <property type="entry name" value="Galactose-binding domain-like"/>
    <property type="match status" value="1"/>
</dbReference>
<evidence type="ECO:0000256" key="2">
    <source>
        <dbReference type="ARBA" id="ARBA00023529"/>
    </source>
</evidence>
<dbReference type="Gene3D" id="2.60.120.380">
    <property type="match status" value="1"/>
</dbReference>
<protein>
    <recommendedName>
        <fullName evidence="3">subtilisin</fullName>
        <ecNumber evidence="3">3.4.21.62</ecNumber>
    </recommendedName>
</protein>
<comment type="catalytic activity">
    <reaction evidence="2">
        <text>Hydrolysis of proteins with broad specificity for peptide bonds, and a preference for a large uncharged residue in P1. Hydrolyzes peptide amides.</text>
        <dbReference type="EC" id="3.4.21.62"/>
    </reaction>
</comment>
<dbReference type="AlphaFoldDB" id="A0A7S4KBH3"/>
<evidence type="ECO:0000256" key="3">
    <source>
        <dbReference type="ARBA" id="ARBA00023619"/>
    </source>
</evidence>
<comment type="similarity">
    <text evidence="1">Belongs to the peptidase S8 family.</text>
</comment>
<accession>A0A7S4KBH3</accession>
<dbReference type="GO" id="GO:0006508">
    <property type="term" value="P:proteolysis"/>
    <property type="evidence" value="ECO:0007669"/>
    <property type="project" value="InterPro"/>
</dbReference>
<dbReference type="PANTHER" id="PTHR43399:SF4">
    <property type="entry name" value="CELL WALL-ASSOCIATED PROTEASE"/>
    <property type="match status" value="1"/>
</dbReference>
<dbReference type="InterPro" id="IPR051048">
    <property type="entry name" value="Peptidase_S8/S53_subtilisin"/>
</dbReference>
<dbReference type="EC" id="3.4.21.62" evidence="3"/>
<dbReference type="InterPro" id="IPR008979">
    <property type="entry name" value="Galactose-bd-like_sf"/>
</dbReference>
<dbReference type="SUPFAM" id="SSF52743">
    <property type="entry name" value="Subtilisin-like"/>
    <property type="match status" value="1"/>
</dbReference>
<organism evidence="4">
    <name type="scientific">Odontella aurita</name>
    <dbReference type="NCBI Taxonomy" id="265563"/>
    <lineage>
        <taxon>Eukaryota</taxon>
        <taxon>Sar</taxon>
        <taxon>Stramenopiles</taxon>
        <taxon>Ochrophyta</taxon>
        <taxon>Bacillariophyta</taxon>
        <taxon>Mediophyceae</taxon>
        <taxon>Biddulphiophycidae</taxon>
        <taxon>Eupodiscales</taxon>
        <taxon>Odontellaceae</taxon>
        <taxon>Odontella</taxon>
    </lineage>
</organism>
<gene>
    <name evidence="4" type="ORF">OAUR00152_LOCUS42428</name>
</gene>
<dbReference type="EMBL" id="HBKQ01062254">
    <property type="protein sequence ID" value="CAE2289729.1"/>
    <property type="molecule type" value="Transcribed_RNA"/>
</dbReference>
<sequence>MSGAAALIRQYFGDGHYPAGYRNESKDASIDASGTLVKAVLLNSGVEMEGRKLAVGSGTQSSVMYDSIQGFGRVNLTATLRLPGKKNIVMRAIDRLTVKDGEKMPFQVVVNNTLCGGGGTGKELRATLVWADPPGSSGCTKCLINDLDLTLIDDKTGKTYYPNDMGSGGDHRNNVERIVVPATEVGEDGASYTATVDAYNLDTSDQQFSLVMSGCFNFDGQDDFGFAVPSRAGRSLLLAPAAMAALLSAAFFII</sequence>
<reference evidence="4" key="1">
    <citation type="submission" date="2021-01" db="EMBL/GenBank/DDBJ databases">
        <authorList>
            <person name="Corre E."/>
            <person name="Pelletier E."/>
            <person name="Niang G."/>
            <person name="Scheremetjew M."/>
            <person name="Finn R."/>
            <person name="Kale V."/>
            <person name="Holt S."/>
            <person name="Cochrane G."/>
            <person name="Meng A."/>
            <person name="Brown T."/>
            <person name="Cohen L."/>
        </authorList>
    </citation>
    <scope>NUCLEOTIDE SEQUENCE</scope>
    <source>
        <strain evidence="4">Isolate 1302-5</strain>
    </source>
</reference>
<dbReference type="PANTHER" id="PTHR43399">
    <property type="entry name" value="SUBTILISIN-RELATED"/>
    <property type="match status" value="1"/>
</dbReference>
<evidence type="ECO:0000313" key="4">
    <source>
        <dbReference type="EMBL" id="CAE2289729.1"/>
    </source>
</evidence>
<evidence type="ECO:0000256" key="1">
    <source>
        <dbReference type="ARBA" id="ARBA00011073"/>
    </source>
</evidence>
<dbReference type="GO" id="GO:0004252">
    <property type="term" value="F:serine-type endopeptidase activity"/>
    <property type="evidence" value="ECO:0007669"/>
    <property type="project" value="UniProtKB-EC"/>
</dbReference>
<name>A0A7S4KBH3_9STRA</name>